<dbReference type="OrthoDB" id="4089664at2759"/>
<protein>
    <recommendedName>
        <fullName evidence="2">Ubiquitin-like-conjugating enzyme ATG10</fullName>
    </recommendedName>
    <alternativeName>
        <fullName evidence="7">Autophagy-related protein 10</fullName>
    </alternativeName>
</protein>
<accession>U4LCQ2</accession>
<name>U4LCQ2_PYROM</name>
<evidence type="ECO:0000313" key="9">
    <source>
        <dbReference type="EMBL" id="CCX12198.1"/>
    </source>
</evidence>
<dbReference type="GO" id="GO:0000045">
    <property type="term" value="P:autophagosome assembly"/>
    <property type="evidence" value="ECO:0007669"/>
    <property type="project" value="TreeGrafter"/>
</dbReference>
<reference evidence="9 10" key="1">
    <citation type="journal article" date="2013" name="PLoS Genet.">
        <title>The genome and development-dependent transcriptomes of Pyronema confluens: a window into fungal evolution.</title>
        <authorList>
            <person name="Traeger S."/>
            <person name="Altegoer F."/>
            <person name="Freitag M."/>
            <person name="Gabaldon T."/>
            <person name="Kempken F."/>
            <person name="Kumar A."/>
            <person name="Marcet-Houben M."/>
            <person name="Poggeler S."/>
            <person name="Stajich J.E."/>
            <person name="Nowrousian M."/>
        </authorList>
    </citation>
    <scope>NUCLEOTIDE SEQUENCE [LARGE SCALE GENOMIC DNA]</scope>
    <source>
        <strain evidence="10">CBS 100304</strain>
        <tissue evidence="9">Vegetative mycelium</tissue>
    </source>
</reference>
<evidence type="ECO:0000256" key="6">
    <source>
        <dbReference type="ARBA" id="ARBA00023006"/>
    </source>
</evidence>
<keyword evidence="3" id="KW-0808">Transferase</keyword>
<evidence type="ECO:0000256" key="3">
    <source>
        <dbReference type="ARBA" id="ARBA00022679"/>
    </source>
</evidence>
<organism evidence="9 10">
    <name type="scientific">Pyronema omphalodes (strain CBS 100304)</name>
    <name type="common">Pyronema confluens</name>
    <dbReference type="NCBI Taxonomy" id="1076935"/>
    <lineage>
        <taxon>Eukaryota</taxon>
        <taxon>Fungi</taxon>
        <taxon>Dikarya</taxon>
        <taxon>Ascomycota</taxon>
        <taxon>Pezizomycotina</taxon>
        <taxon>Pezizomycetes</taxon>
        <taxon>Pezizales</taxon>
        <taxon>Pyronemataceae</taxon>
        <taxon>Pyronema</taxon>
    </lineage>
</organism>
<evidence type="ECO:0000256" key="2">
    <source>
        <dbReference type="ARBA" id="ARBA00021099"/>
    </source>
</evidence>
<dbReference type="InterPro" id="IPR007135">
    <property type="entry name" value="Atg3/Atg10"/>
</dbReference>
<evidence type="ECO:0000256" key="1">
    <source>
        <dbReference type="ARBA" id="ARBA00005696"/>
    </source>
</evidence>
<dbReference type="AlphaFoldDB" id="U4LCQ2"/>
<dbReference type="EMBL" id="HF935680">
    <property type="protein sequence ID" value="CCX12198.1"/>
    <property type="molecule type" value="Genomic_DNA"/>
</dbReference>
<feature type="region of interest" description="Disordered" evidence="8">
    <location>
        <begin position="69"/>
        <end position="104"/>
    </location>
</feature>
<keyword evidence="5" id="KW-0813">Transport</keyword>
<dbReference type="GO" id="GO:0005829">
    <property type="term" value="C:cytosol"/>
    <property type="evidence" value="ECO:0007669"/>
    <property type="project" value="TreeGrafter"/>
</dbReference>
<keyword evidence="6" id="KW-0072">Autophagy</keyword>
<dbReference type="OMA" id="VECTWHR"/>
<evidence type="ECO:0000256" key="5">
    <source>
        <dbReference type="ARBA" id="ARBA00022927"/>
    </source>
</evidence>
<gene>
    <name evidence="9" type="ORF">PCON_11792</name>
</gene>
<dbReference type="PANTHER" id="PTHR14957">
    <property type="entry name" value="UBIQUITIN-LIKE-CONJUGATING ENZYME ATG10"/>
    <property type="match status" value="1"/>
</dbReference>
<dbReference type="STRING" id="1076935.U4LCQ2"/>
<evidence type="ECO:0000256" key="4">
    <source>
        <dbReference type="ARBA" id="ARBA00022786"/>
    </source>
</evidence>
<keyword evidence="10" id="KW-1185">Reference proteome</keyword>
<dbReference type="Pfam" id="PF03987">
    <property type="entry name" value="Autophagy_act_C"/>
    <property type="match status" value="1"/>
</dbReference>
<evidence type="ECO:0000256" key="7">
    <source>
        <dbReference type="ARBA" id="ARBA00029833"/>
    </source>
</evidence>
<dbReference type="GO" id="GO:0032446">
    <property type="term" value="P:protein modification by small protein conjugation"/>
    <property type="evidence" value="ECO:0007669"/>
    <property type="project" value="TreeGrafter"/>
</dbReference>
<feature type="compositionally biased region" description="Acidic residues" evidence="8">
    <location>
        <begin position="75"/>
        <end position="99"/>
    </location>
</feature>
<sequence length="211" mass="23524">MPPLETFPLLSPAEFKTICHGFVALQQNLLSTSQSLKQQIWSLKEKKLPWGQDSVIYLSLSKLARHWPAGRPSEAESEVEGEGEGEGEAEHDITEDDPESLPPLRRLPNDPILIAVEYNILYSPTFRVPVLWFSQPPQGVVAVEGKLTLGDHPVTGEISWFVHPCQTREAMEVWRGTEVETDTEWGRYLAVWLELVGRAAGLDGRGVGGKE</sequence>
<dbReference type="Gene3D" id="3.30.1460.50">
    <property type="match status" value="1"/>
</dbReference>
<proteinExistence type="inferred from homology"/>
<evidence type="ECO:0000313" key="10">
    <source>
        <dbReference type="Proteomes" id="UP000018144"/>
    </source>
</evidence>
<dbReference type="GO" id="GO:0015031">
    <property type="term" value="P:protein transport"/>
    <property type="evidence" value="ECO:0007669"/>
    <property type="project" value="UniProtKB-KW"/>
</dbReference>
<dbReference type="PANTHER" id="PTHR14957:SF1">
    <property type="entry name" value="UBIQUITIN-LIKE-CONJUGATING ENZYME ATG10"/>
    <property type="match status" value="1"/>
</dbReference>
<dbReference type="GO" id="GO:0061651">
    <property type="term" value="F:Atg12 conjugating enzyme activity"/>
    <property type="evidence" value="ECO:0007669"/>
    <property type="project" value="TreeGrafter"/>
</dbReference>
<keyword evidence="4" id="KW-0833">Ubl conjugation pathway</keyword>
<dbReference type="GO" id="GO:0000422">
    <property type="term" value="P:autophagy of mitochondrion"/>
    <property type="evidence" value="ECO:0007669"/>
    <property type="project" value="TreeGrafter"/>
</dbReference>
<comment type="similarity">
    <text evidence="1">Belongs to the ATG10 family.</text>
</comment>
<evidence type="ECO:0000256" key="8">
    <source>
        <dbReference type="SAM" id="MobiDB-lite"/>
    </source>
</evidence>
<keyword evidence="5" id="KW-0653">Protein transport</keyword>
<dbReference type="Proteomes" id="UP000018144">
    <property type="component" value="Unassembled WGS sequence"/>
</dbReference>
<dbReference type="eggNOG" id="KOG4741">
    <property type="taxonomic scope" value="Eukaryota"/>
</dbReference>